<reference evidence="2 3" key="1">
    <citation type="journal article" date="2018" name="Sci. Rep.">
        <title>Comparative genomics provides insights into the lifestyle and reveals functional heterogeneity of dark septate endophytic fungi.</title>
        <authorList>
            <person name="Knapp D.G."/>
            <person name="Nemeth J.B."/>
            <person name="Barry K."/>
            <person name="Hainaut M."/>
            <person name="Henrissat B."/>
            <person name="Johnson J."/>
            <person name="Kuo A."/>
            <person name="Lim J.H.P."/>
            <person name="Lipzen A."/>
            <person name="Nolan M."/>
            <person name="Ohm R.A."/>
            <person name="Tamas L."/>
            <person name="Grigoriev I.V."/>
            <person name="Spatafora J.W."/>
            <person name="Nagy L.G."/>
            <person name="Kovacs G.M."/>
        </authorList>
    </citation>
    <scope>NUCLEOTIDE SEQUENCE [LARGE SCALE GENOMIC DNA]</scope>
    <source>
        <strain evidence="2 3">DSE2036</strain>
    </source>
</reference>
<proteinExistence type="predicted"/>
<protein>
    <recommendedName>
        <fullName evidence="1">DUF7730 domain-containing protein</fullName>
    </recommendedName>
</protein>
<gene>
    <name evidence="2" type="ORF">DM02DRAFT_687498</name>
</gene>
<evidence type="ECO:0000313" key="3">
    <source>
        <dbReference type="Proteomes" id="UP000244855"/>
    </source>
</evidence>
<dbReference type="PANTHER" id="PTHR38790">
    <property type="entry name" value="2EXR DOMAIN-CONTAINING PROTEIN-RELATED"/>
    <property type="match status" value="1"/>
</dbReference>
<dbReference type="AlphaFoldDB" id="A0A2V1DEN4"/>
<dbReference type="OrthoDB" id="5413827at2759"/>
<keyword evidence="3" id="KW-1185">Reference proteome</keyword>
<evidence type="ECO:0000313" key="2">
    <source>
        <dbReference type="EMBL" id="PVH96552.1"/>
    </source>
</evidence>
<accession>A0A2V1DEN4</accession>
<name>A0A2V1DEN4_9PLEO</name>
<evidence type="ECO:0000259" key="1">
    <source>
        <dbReference type="Pfam" id="PF24864"/>
    </source>
</evidence>
<dbReference type="Pfam" id="PF24864">
    <property type="entry name" value="DUF7730"/>
    <property type="match status" value="1"/>
</dbReference>
<dbReference type="Proteomes" id="UP000244855">
    <property type="component" value="Unassembled WGS sequence"/>
</dbReference>
<sequence length="274" mass="32296">MCVERNIMIHRFIERLGHTDQCLHRPVVCHDTRQDDLGGVPMQTHQTEIAEKNHDTSPLLCLPPEIRNIIWKQVLGNKTFEAHSCEEHGICIWTHPTTAGNLSLLLTCHQVYSEAILFLYQENIFDITPALTGRGKSEPLCGLKGLFLQNIKQVEINIDLFVTKQFWPVEVEWMNKLPGLCQVFFTLKFQRAAYPEYNLEYMVMRGLRRFTEGYCRYGRTHDRKTEFMIRLYGAPKIMQAWLSSDWKKRMLMEEEAKRRYESGPGYFDPLHWWI</sequence>
<feature type="domain" description="DUF7730" evidence="1">
    <location>
        <begin position="96"/>
        <end position="128"/>
    </location>
</feature>
<organism evidence="2 3">
    <name type="scientific">Periconia macrospinosa</name>
    <dbReference type="NCBI Taxonomy" id="97972"/>
    <lineage>
        <taxon>Eukaryota</taxon>
        <taxon>Fungi</taxon>
        <taxon>Dikarya</taxon>
        <taxon>Ascomycota</taxon>
        <taxon>Pezizomycotina</taxon>
        <taxon>Dothideomycetes</taxon>
        <taxon>Pleosporomycetidae</taxon>
        <taxon>Pleosporales</taxon>
        <taxon>Massarineae</taxon>
        <taxon>Periconiaceae</taxon>
        <taxon>Periconia</taxon>
    </lineage>
</organism>
<dbReference type="EMBL" id="KZ805461">
    <property type="protein sequence ID" value="PVH96552.1"/>
    <property type="molecule type" value="Genomic_DNA"/>
</dbReference>
<dbReference type="InterPro" id="IPR056632">
    <property type="entry name" value="DUF7730"/>
</dbReference>